<keyword evidence="2" id="KW-1185">Reference proteome</keyword>
<reference evidence="1 2" key="1">
    <citation type="submission" date="2017-02" db="EMBL/GenBank/DDBJ databases">
        <title>Analysis of active prophages from bacterial high-throughput sequencing data.</title>
        <authorList>
            <person name="Sun Q."/>
            <person name="Zhang X."/>
            <person name="Xing S."/>
            <person name="Tong Y.-G."/>
        </authorList>
    </citation>
    <scope>NUCLEOTIDE SEQUENCE [LARGE SCALE GENOMIC DNA]</scope>
</reference>
<dbReference type="KEGG" id="vg:77923779"/>
<evidence type="ECO:0000313" key="1">
    <source>
        <dbReference type="EMBL" id="ARM68349.1"/>
    </source>
</evidence>
<organism evidence="1 2">
    <name type="scientific">Staphylococcus virus IME1354_01</name>
    <dbReference type="NCBI Taxonomy" id="3070820"/>
    <lineage>
        <taxon>Viruses</taxon>
        <taxon>Duplodnaviria</taxon>
        <taxon>Heunggongvirae</taxon>
        <taxon>Uroviricota</taxon>
        <taxon>Caudoviricetes</taxon>
        <taxon>Zhangqianvirus</taxon>
        <taxon>Zhangqianvirus IME1354</taxon>
    </lineage>
</organism>
<protein>
    <submittedName>
        <fullName evidence="1">Uncharacterized protein</fullName>
    </submittedName>
</protein>
<name>A0A1W6JQ42_9CAUD</name>
<sequence>MPMTKKEAITILKLLEDVYDMGFNKNESKAKTWMNFLVEDGDYEPSLQTAKRYIKDGNTFPPKLPHILKKYPKTVKEEPIDEKTAKHRWKMQNDPEYVARRKKILDDFKKKLNEFEVNNNE</sequence>
<dbReference type="GeneID" id="77923779"/>
<dbReference type="RefSeq" id="YP_010648341.1">
    <property type="nucleotide sequence ID" value="NC_070727.1"/>
</dbReference>
<evidence type="ECO:0000313" key="2">
    <source>
        <dbReference type="Proteomes" id="UP000224518"/>
    </source>
</evidence>
<proteinExistence type="predicted"/>
<dbReference type="Gene3D" id="1.10.8.200">
    <property type="entry name" value="Replisome organizer (g39p helicase loader/inhibitor protein)"/>
    <property type="match status" value="1"/>
</dbReference>
<dbReference type="Proteomes" id="UP000224518">
    <property type="component" value="Segment"/>
</dbReference>
<accession>A0A1W6JQ42</accession>
<dbReference type="EMBL" id="KY653126">
    <property type="protein sequence ID" value="ARM68349.1"/>
    <property type="molecule type" value="Genomic_DNA"/>
</dbReference>